<keyword evidence="3" id="KW-1185">Reference proteome</keyword>
<feature type="transmembrane region" description="Helical" evidence="2">
    <location>
        <begin position="639"/>
        <end position="658"/>
    </location>
</feature>
<dbReference type="InterPro" id="IPR036259">
    <property type="entry name" value="MFS_trans_sf"/>
</dbReference>
<feature type="region of interest" description="Disordered" evidence="1">
    <location>
        <begin position="138"/>
        <end position="222"/>
    </location>
</feature>
<dbReference type="Gene3D" id="1.20.1250.20">
    <property type="entry name" value="MFS general substrate transporter like domains"/>
    <property type="match status" value="1"/>
</dbReference>
<dbReference type="InterPro" id="IPR050327">
    <property type="entry name" value="Proton-linked_MCT"/>
</dbReference>
<feature type="transmembrane region" description="Helical" evidence="2">
    <location>
        <begin position="58"/>
        <end position="81"/>
    </location>
</feature>
<proteinExistence type="predicted"/>
<feature type="transmembrane region" description="Helical" evidence="2">
    <location>
        <begin position="611"/>
        <end position="632"/>
    </location>
</feature>
<evidence type="ECO:0000256" key="2">
    <source>
        <dbReference type="SAM" id="Phobius"/>
    </source>
</evidence>
<feature type="transmembrane region" description="Helical" evidence="2">
    <location>
        <begin position="583"/>
        <end position="605"/>
    </location>
</feature>
<keyword evidence="2" id="KW-0472">Membrane</keyword>
<dbReference type="PANTHER" id="PTHR11360:SF286">
    <property type="entry name" value="GH22266P"/>
    <property type="match status" value="1"/>
</dbReference>
<evidence type="ECO:0000313" key="3">
    <source>
        <dbReference type="Proteomes" id="UP000695022"/>
    </source>
</evidence>
<dbReference type="Proteomes" id="UP000695022">
    <property type="component" value="Unplaced"/>
</dbReference>
<feature type="compositionally biased region" description="Low complexity" evidence="1">
    <location>
        <begin position="242"/>
        <end position="259"/>
    </location>
</feature>
<dbReference type="GeneID" id="106805421"/>
<feature type="transmembrane region" description="Helical" evidence="2">
    <location>
        <begin position="26"/>
        <end position="46"/>
    </location>
</feature>
<feature type="region of interest" description="Disordered" evidence="1">
    <location>
        <begin position="234"/>
        <end position="340"/>
    </location>
</feature>
<gene>
    <name evidence="4" type="primary">LOC106805421</name>
</gene>
<feature type="compositionally biased region" description="Gly residues" evidence="1">
    <location>
        <begin position="210"/>
        <end position="221"/>
    </location>
</feature>
<evidence type="ECO:0000313" key="4">
    <source>
        <dbReference type="RefSeq" id="XP_014662482.1"/>
    </source>
</evidence>
<organism evidence="3 4">
    <name type="scientific">Priapulus caudatus</name>
    <name type="common">Priapulid worm</name>
    <dbReference type="NCBI Taxonomy" id="37621"/>
    <lineage>
        <taxon>Eukaryota</taxon>
        <taxon>Metazoa</taxon>
        <taxon>Ecdysozoa</taxon>
        <taxon>Scalidophora</taxon>
        <taxon>Priapulida</taxon>
        <taxon>Priapulimorpha</taxon>
        <taxon>Priapulimorphida</taxon>
        <taxon>Priapulidae</taxon>
        <taxon>Priapulus</taxon>
    </lineage>
</organism>
<keyword evidence="2" id="KW-1133">Transmembrane helix</keyword>
<dbReference type="SUPFAM" id="SSF103473">
    <property type="entry name" value="MFS general substrate transporter"/>
    <property type="match status" value="2"/>
</dbReference>
<accession>A0ABM1DRB1</accession>
<keyword evidence="2" id="KW-0812">Transmembrane</keyword>
<dbReference type="RefSeq" id="XP_014662482.1">
    <property type="nucleotide sequence ID" value="XM_014806996.1"/>
</dbReference>
<feature type="compositionally biased region" description="Low complexity" evidence="1">
    <location>
        <begin position="186"/>
        <end position="199"/>
    </location>
</feature>
<name>A0ABM1DRB1_PRICU</name>
<feature type="transmembrane region" description="Helical" evidence="2">
    <location>
        <begin position="670"/>
        <end position="695"/>
    </location>
</feature>
<dbReference type="Pfam" id="PF07690">
    <property type="entry name" value="MFS_1"/>
    <property type="match status" value="1"/>
</dbReference>
<dbReference type="InterPro" id="IPR011701">
    <property type="entry name" value="MFS"/>
</dbReference>
<evidence type="ECO:0000256" key="1">
    <source>
        <dbReference type="SAM" id="MobiDB-lite"/>
    </source>
</evidence>
<dbReference type="PANTHER" id="PTHR11360">
    <property type="entry name" value="MONOCARBOXYLATE TRANSPORTER"/>
    <property type="match status" value="1"/>
</dbReference>
<feature type="transmembrane region" description="Helical" evidence="2">
    <location>
        <begin position="513"/>
        <end position="534"/>
    </location>
</feature>
<protein>
    <submittedName>
        <fullName evidence="4">Uncharacterized protein LOC106805421</fullName>
    </submittedName>
</protein>
<feature type="compositionally biased region" description="Basic and acidic residues" evidence="1">
    <location>
        <begin position="200"/>
        <end position="209"/>
    </location>
</feature>
<feature type="transmembrane region" description="Helical" evidence="2">
    <location>
        <begin position="549"/>
        <end position="571"/>
    </location>
</feature>
<reference evidence="4" key="1">
    <citation type="submission" date="2025-08" db="UniProtKB">
        <authorList>
            <consortium name="RefSeq"/>
        </authorList>
    </citation>
    <scope>IDENTIFICATION</scope>
</reference>
<feature type="transmembrane region" description="Helical" evidence="2">
    <location>
        <begin position="6"/>
        <end position="21"/>
    </location>
</feature>
<sequence>MAGSGLSFIYLPAIVSVGYYFEKRRAFATGIAVCGSGVGTFAFAPFSKYLLQLYDWKGGTMIVAGIVLNAMVAGSLMRPLYLDSEQPRKRLKSLMERMQEAKLARIRTFSDCPDDGTSMQVDLSAAELMASKLHGLGDERDGVGGATDDLDFRSRTGSATRPRGVAADDGDFRARAGSGGRPYAYGRGSFRSRTGSGTRQRPDTLKIDDGGGGGGGGGGGEVVVRVEDVDAITEENEDGGAQEHAAAETTTTTPQENGLQTGGGGRGNQSPQTPEVPVGIGHVRTPESPLANGDTLHDASPESRPLSPTSPRDRFPPSLARIKRENSYPYNLKRENSYPNANGYVSKNIRRLTDGQVVVSSLASIPQPNQQLKPPVNKTLRALQGSNPDVMVNSTSSLRSGIWKRPSYQRITSISLSTHQSAKDITKELKRPMYRKDIFFSGSIYNLPEFQSQGNMNAYLTSITSIPMETALSTCRYEDELDDGGALTATCCGPEVRSVFAEMTDFGLLRNPIFALICLANILAFAGFYVPFVYTNSRALDLGIEETSAAMLLSVIGIANTVSRVATGWLCDRPEVNTLHVNNCCLIIAGVSTMLVPICYSYVSLIVYCTVFGLTAAAYICLTSVILVDLLGLEKLTNAFGLLMLFRGASCMAGPPIAGMVFDATNSYTVPYIMAGAFLSIAGLIGCLIPCFLCCQQPQDIAEIYLEKPPSIIEEEPEPTTPTTLSQNDTLVVNQIESCV</sequence>
<feature type="compositionally biased region" description="Basic and acidic residues" evidence="1">
    <location>
        <begin position="322"/>
        <end position="336"/>
    </location>
</feature>